<feature type="transmembrane region" description="Helical" evidence="8">
    <location>
        <begin position="14"/>
        <end position="34"/>
    </location>
</feature>
<organism evidence="9 10">
    <name type="scientific">Serinibacter salmoneus</name>
    <dbReference type="NCBI Taxonomy" id="556530"/>
    <lineage>
        <taxon>Bacteria</taxon>
        <taxon>Bacillati</taxon>
        <taxon>Actinomycetota</taxon>
        <taxon>Actinomycetes</taxon>
        <taxon>Micrococcales</taxon>
        <taxon>Beutenbergiaceae</taxon>
        <taxon>Serinibacter</taxon>
    </lineage>
</organism>
<keyword evidence="10" id="KW-1185">Reference proteome</keyword>
<evidence type="ECO:0000256" key="2">
    <source>
        <dbReference type="ARBA" id="ARBA00010199"/>
    </source>
</evidence>
<comment type="caution">
    <text evidence="9">The sequence shown here is derived from an EMBL/GenBank/DDBJ whole genome shotgun (WGS) entry which is preliminary data.</text>
</comment>
<feature type="transmembrane region" description="Helical" evidence="8">
    <location>
        <begin position="415"/>
        <end position="435"/>
    </location>
</feature>
<keyword evidence="6 8" id="KW-1133">Transmembrane helix</keyword>
<dbReference type="InterPro" id="IPR048279">
    <property type="entry name" value="MdtK-like"/>
</dbReference>
<keyword evidence="4" id="KW-1003">Cell membrane</keyword>
<feature type="transmembrane region" description="Helical" evidence="8">
    <location>
        <begin position="347"/>
        <end position="368"/>
    </location>
</feature>
<dbReference type="EMBL" id="PDJD01000001">
    <property type="protein sequence ID" value="PFG21186.1"/>
    <property type="molecule type" value="Genomic_DNA"/>
</dbReference>
<dbReference type="PANTHER" id="PTHR42893">
    <property type="entry name" value="PROTEIN DETOXIFICATION 44, CHLOROPLASTIC-RELATED"/>
    <property type="match status" value="1"/>
</dbReference>
<dbReference type="PIRSF" id="PIRSF006603">
    <property type="entry name" value="DinF"/>
    <property type="match status" value="1"/>
</dbReference>
<dbReference type="OrthoDB" id="5242355at2"/>
<dbReference type="AlphaFoldDB" id="A0A2A9D4D1"/>
<evidence type="ECO:0000256" key="3">
    <source>
        <dbReference type="ARBA" id="ARBA00022448"/>
    </source>
</evidence>
<evidence type="ECO:0000256" key="1">
    <source>
        <dbReference type="ARBA" id="ARBA00004651"/>
    </source>
</evidence>
<dbReference type="GO" id="GO:0005886">
    <property type="term" value="C:plasma membrane"/>
    <property type="evidence" value="ECO:0007669"/>
    <property type="project" value="UniProtKB-SubCell"/>
</dbReference>
<dbReference type="GO" id="GO:0042910">
    <property type="term" value="F:xenobiotic transmembrane transporter activity"/>
    <property type="evidence" value="ECO:0007669"/>
    <property type="project" value="InterPro"/>
</dbReference>
<evidence type="ECO:0000313" key="9">
    <source>
        <dbReference type="EMBL" id="PFG21186.1"/>
    </source>
</evidence>
<feature type="transmembrane region" description="Helical" evidence="8">
    <location>
        <begin position="95"/>
        <end position="117"/>
    </location>
</feature>
<protein>
    <submittedName>
        <fullName evidence="9">Putative MATE family efflux protein</fullName>
    </submittedName>
</protein>
<sequence length="449" mass="45845">MTSSPPTRTLDRQIVALALPALGALIAEPLFVLIDSALVGHLGTDQLAGLTLASTLLTTAVGLFVFLAYSTTAAVGRLLGAGDEQRALRAGIDGVWLALLLGVVVAMVGIAVAPWAITAMGGQGEVAAHAVTYLRTSLPGMPGMLVVLAATGVLRGMLDTRTPLYVASIGAVANAGLNALFIYGFGWGIGGSGAGTAIVQLAMGAYLGARVVSGARRRGIPVAPDLRGLGAGMRLGAPLLIRTLTLRIAILLTVATATSLGTVPLAAHQVINSMWGFTAFALDALAIAAQALIGRALGAADGESARIVLRRTLVWGALAGLLLGGVIALLAWPLASLFTPDQAVREAAVAGLYVIAVAMPLAGVVFVLDGVLIGAGDARFLAWAGVISLLAYLPFLWMVRAWAPTGAGHEAEAVVWLWLAFAVAFMLARGGATYLRSRGDGWAVLGADR</sequence>
<name>A0A2A9D4D1_9MICO</name>
<evidence type="ECO:0000256" key="6">
    <source>
        <dbReference type="ARBA" id="ARBA00022989"/>
    </source>
</evidence>
<dbReference type="RefSeq" id="WP_098470055.1">
    <property type="nucleotide sequence ID" value="NZ_PDJD01000001.1"/>
</dbReference>
<reference evidence="9 10" key="1">
    <citation type="submission" date="2017-10" db="EMBL/GenBank/DDBJ databases">
        <title>Sequencing the genomes of 1000 actinobacteria strains.</title>
        <authorList>
            <person name="Klenk H.-P."/>
        </authorList>
    </citation>
    <scope>NUCLEOTIDE SEQUENCE [LARGE SCALE GENOMIC DNA]</scope>
    <source>
        <strain evidence="9 10">DSM 21801</strain>
    </source>
</reference>
<evidence type="ECO:0000256" key="5">
    <source>
        <dbReference type="ARBA" id="ARBA00022692"/>
    </source>
</evidence>
<proteinExistence type="inferred from homology"/>
<comment type="similarity">
    <text evidence="2">Belongs to the multi antimicrobial extrusion (MATE) (TC 2.A.66.1) family.</text>
</comment>
<dbReference type="Proteomes" id="UP000224915">
    <property type="component" value="Unassembled WGS sequence"/>
</dbReference>
<evidence type="ECO:0000256" key="4">
    <source>
        <dbReference type="ARBA" id="ARBA00022475"/>
    </source>
</evidence>
<evidence type="ECO:0000256" key="7">
    <source>
        <dbReference type="ARBA" id="ARBA00023136"/>
    </source>
</evidence>
<dbReference type="GO" id="GO:0015297">
    <property type="term" value="F:antiporter activity"/>
    <property type="evidence" value="ECO:0007669"/>
    <property type="project" value="InterPro"/>
</dbReference>
<dbReference type="InterPro" id="IPR002528">
    <property type="entry name" value="MATE_fam"/>
</dbReference>
<dbReference type="NCBIfam" id="TIGR00797">
    <property type="entry name" value="matE"/>
    <property type="match status" value="1"/>
</dbReference>
<evidence type="ECO:0000256" key="8">
    <source>
        <dbReference type="SAM" id="Phobius"/>
    </source>
</evidence>
<dbReference type="PANTHER" id="PTHR42893:SF46">
    <property type="entry name" value="PROTEIN DETOXIFICATION 44, CHLOROPLASTIC"/>
    <property type="match status" value="1"/>
</dbReference>
<keyword evidence="3" id="KW-0813">Transport</keyword>
<keyword evidence="5 8" id="KW-0812">Transmembrane</keyword>
<feature type="transmembrane region" description="Helical" evidence="8">
    <location>
        <begin position="137"/>
        <end position="157"/>
    </location>
</feature>
<feature type="transmembrane region" description="Helical" evidence="8">
    <location>
        <begin position="46"/>
        <end position="69"/>
    </location>
</feature>
<feature type="transmembrane region" description="Helical" evidence="8">
    <location>
        <begin position="244"/>
        <end position="267"/>
    </location>
</feature>
<dbReference type="InterPro" id="IPR044644">
    <property type="entry name" value="DinF-like"/>
</dbReference>
<keyword evidence="7 8" id="KW-0472">Membrane</keyword>
<feature type="transmembrane region" description="Helical" evidence="8">
    <location>
        <begin position="380"/>
        <end position="403"/>
    </location>
</feature>
<feature type="transmembrane region" description="Helical" evidence="8">
    <location>
        <begin position="189"/>
        <end position="209"/>
    </location>
</feature>
<accession>A0A2A9D4D1</accession>
<evidence type="ECO:0000313" key="10">
    <source>
        <dbReference type="Proteomes" id="UP000224915"/>
    </source>
</evidence>
<feature type="transmembrane region" description="Helical" evidence="8">
    <location>
        <begin position="273"/>
        <end position="293"/>
    </location>
</feature>
<dbReference type="Pfam" id="PF01554">
    <property type="entry name" value="MatE"/>
    <property type="match status" value="2"/>
</dbReference>
<feature type="transmembrane region" description="Helical" evidence="8">
    <location>
        <begin position="164"/>
        <end position="183"/>
    </location>
</feature>
<feature type="transmembrane region" description="Helical" evidence="8">
    <location>
        <begin position="313"/>
        <end position="335"/>
    </location>
</feature>
<comment type="subcellular location">
    <subcellularLocation>
        <location evidence="1">Cell membrane</location>
        <topology evidence="1">Multi-pass membrane protein</topology>
    </subcellularLocation>
</comment>
<gene>
    <name evidence="9" type="ORF">ATL40_2809</name>
</gene>